<dbReference type="PANTHER" id="PTHR10209:SF881">
    <property type="entry name" value="FI07970P-RELATED"/>
    <property type="match status" value="1"/>
</dbReference>
<dbReference type="PANTHER" id="PTHR10209">
    <property type="entry name" value="OXIDOREDUCTASE, 2OG-FE II OXYGENASE FAMILY PROTEIN"/>
    <property type="match status" value="1"/>
</dbReference>
<name>A0A0D3KXY5_EMIH1</name>
<proteinExistence type="inferred from homology"/>
<dbReference type="HOGENOM" id="CLU_010119_6_5_1"/>
<dbReference type="InterPro" id="IPR027443">
    <property type="entry name" value="IPNS-like_sf"/>
</dbReference>
<dbReference type="EnsemblProtists" id="EOD40620">
    <property type="protein sequence ID" value="EOD40620"/>
    <property type="gene ID" value="EMIHUDRAFT_59707"/>
</dbReference>
<dbReference type="InterPro" id="IPR044861">
    <property type="entry name" value="IPNS-like_FE2OG_OXY"/>
</dbReference>
<evidence type="ECO:0000256" key="3">
    <source>
        <dbReference type="ARBA" id="ARBA00023002"/>
    </source>
</evidence>
<feature type="domain" description="Isopenicillin N synthase-like Fe(2+) 2OG dioxygenase" evidence="6">
    <location>
        <begin position="82"/>
        <end position="160"/>
    </location>
</feature>
<dbReference type="PaxDb" id="2903-EOD40620"/>
<dbReference type="GeneID" id="17285891"/>
<evidence type="ECO:0000256" key="4">
    <source>
        <dbReference type="ARBA" id="ARBA00023004"/>
    </source>
</evidence>
<feature type="region of interest" description="Disordered" evidence="5">
    <location>
        <begin position="1"/>
        <end position="21"/>
    </location>
</feature>
<dbReference type="KEGG" id="ehx:EMIHUDRAFT_59707"/>
<dbReference type="Pfam" id="PF03171">
    <property type="entry name" value="2OG-FeII_Oxy"/>
    <property type="match status" value="1"/>
</dbReference>
<keyword evidence="2" id="KW-0479">Metal-binding</keyword>
<accession>A0A0D3KXY5</accession>
<organism evidence="7 8">
    <name type="scientific">Emiliania huxleyi (strain CCMP1516)</name>
    <dbReference type="NCBI Taxonomy" id="280463"/>
    <lineage>
        <taxon>Eukaryota</taxon>
        <taxon>Haptista</taxon>
        <taxon>Haptophyta</taxon>
        <taxon>Prymnesiophyceae</taxon>
        <taxon>Isochrysidales</taxon>
        <taxon>Noelaerhabdaceae</taxon>
        <taxon>Emiliania</taxon>
    </lineage>
</organism>
<dbReference type="SUPFAM" id="SSF51197">
    <property type="entry name" value="Clavaminate synthase-like"/>
    <property type="match status" value="1"/>
</dbReference>
<dbReference type="Gene3D" id="2.60.120.330">
    <property type="entry name" value="B-lactam Antibiotic, Isopenicillin N Synthase, Chain"/>
    <property type="match status" value="1"/>
</dbReference>
<dbReference type="AlphaFoldDB" id="A0A0D3KXY5"/>
<dbReference type="STRING" id="2903.R1FNH5"/>
<evidence type="ECO:0000313" key="8">
    <source>
        <dbReference type="Proteomes" id="UP000013827"/>
    </source>
</evidence>
<dbReference type="Proteomes" id="UP000013827">
    <property type="component" value="Unassembled WGS sequence"/>
</dbReference>
<reference evidence="8" key="1">
    <citation type="journal article" date="2013" name="Nature">
        <title>Pan genome of the phytoplankton Emiliania underpins its global distribution.</title>
        <authorList>
            <person name="Read B.A."/>
            <person name="Kegel J."/>
            <person name="Klute M.J."/>
            <person name="Kuo A."/>
            <person name="Lefebvre S.C."/>
            <person name="Maumus F."/>
            <person name="Mayer C."/>
            <person name="Miller J."/>
            <person name="Monier A."/>
            <person name="Salamov A."/>
            <person name="Young J."/>
            <person name="Aguilar M."/>
            <person name="Claverie J.M."/>
            <person name="Frickenhaus S."/>
            <person name="Gonzalez K."/>
            <person name="Herman E.K."/>
            <person name="Lin Y.C."/>
            <person name="Napier J."/>
            <person name="Ogata H."/>
            <person name="Sarno A.F."/>
            <person name="Shmutz J."/>
            <person name="Schroeder D."/>
            <person name="de Vargas C."/>
            <person name="Verret F."/>
            <person name="von Dassow P."/>
            <person name="Valentin K."/>
            <person name="Van de Peer Y."/>
            <person name="Wheeler G."/>
            <person name="Dacks J.B."/>
            <person name="Delwiche C.F."/>
            <person name="Dyhrman S.T."/>
            <person name="Glockner G."/>
            <person name="John U."/>
            <person name="Richards T."/>
            <person name="Worden A.Z."/>
            <person name="Zhang X."/>
            <person name="Grigoriev I.V."/>
            <person name="Allen A.E."/>
            <person name="Bidle K."/>
            <person name="Borodovsky M."/>
            <person name="Bowler C."/>
            <person name="Brownlee C."/>
            <person name="Cock J.M."/>
            <person name="Elias M."/>
            <person name="Gladyshev V.N."/>
            <person name="Groth M."/>
            <person name="Guda C."/>
            <person name="Hadaegh A."/>
            <person name="Iglesias-Rodriguez M.D."/>
            <person name="Jenkins J."/>
            <person name="Jones B.M."/>
            <person name="Lawson T."/>
            <person name="Leese F."/>
            <person name="Lindquist E."/>
            <person name="Lobanov A."/>
            <person name="Lomsadze A."/>
            <person name="Malik S.B."/>
            <person name="Marsh M.E."/>
            <person name="Mackinder L."/>
            <person name="Mock T."/>
            <person name="Mueller-Roeber B."/>
            <person name="Pagarete A."/>
            <person name="Parker M."/>
            <person name="Probert I."/>
            <person name="Quesneville H."/>
            <person name="Raines C."/>
            <person name="Rensing S.A."/>
            <person name="Riano-Pachon D.M."/>
            <person name="Richier S."/>
            <person name="Rokitta S."/>
            <person name="Shiraiwa Y."/>
            <person name="Soanes D.M."/>
            <person name="van der Giezen M."/>
            <person name="Wahlund T.M."/>
            <person name="Williams B."/>
            <person name="Wilson W."/>
            <person name="Wolfe G."/>
            <person name="Wurch L.L."/>
        </authorList>
    </citation>
    <scope>NUCLEOTIDE SEQUENCE</scope>
</reference>
<sequence>DSRESFNVGREPLAPGEPAPYANAWPAERVLPGFRDTVLAHQAEQEALAVRLRRLIAQALGLPPGHFDAPGLFDLPTYQTGMVRYLPRRSEPALGKFAIRPHADGGIFTLLFTDGEPGLHICPDKAPPPADRVWIPVTPREDAAIVNLGTELERWSNGRF</sequence>
<dbReference type="RefSeq" id="XP_005793049.1">
    <property type="nucleotide sequence ID" value="XM_005792992.1"/>
</dbReference>
<dbReference type="GO" id="GO:0046872">
    <property type="term" value="F:metal ion binding"/>
    <property type="evidence" value="ECO:0007669"/>
    <property type="project" value="UniProtKB-KW"/>
</dbReference>
<keyword evidence="3" id="KW-0560">Oxidoreductase</keyword>
<dbReference type="GO" id="GO:0016491">
    <property type="term" value="F:oxidoreductase activity"/>
    <property type="evidence" value="ECO:0007669"/>
    <property type="project" value="UniProtKB-KW"/>
</dbReference>
<keyword evidence="8" id="KW-1185">Reference proteome</keyword>
<dbReference type="eggNOG" id="KOG0143">
    <property type="taxonomic scope" value="Eukaryota"/>
</dbReference>
<evidence type="ECO:0000256" key="5">
    <source>
        <dbReference type="SAM" id="MobiDB-lite"/>
    </source>
</evidence>
<evidence type="ECO:0000256" key="2">
    <source>
        <dbReference type="ARBA" id="ARBA00022723"/>
    </source>
</evidence>
<comment type="similarity">
    <text evidence="1">Belongs to the iron/ascorbate-dependent oxidoreductase family.</text>
</comment>
<evidence type="ECO:0000313" key="7">
    <source>
        <dbReference type="EnsemblProtists" id="EOD40620"/>
    </source>
</evidence>
<reference evidence="7" key="2">
    <citation type="submission" date="2024-10" db="UniProtKB">
        <authorList>
            <consortium name="EnsemblProtists"/>
        </authorList>
    </citation>
    <scope>IDENTIFICATION</scope>
</reference>
<evidence type="ECO:0000259" key="6">
    <source>
        <dbReference type="Pfam" id="PF03171"/>
    </source>
</evidence>
<keyword evidence="4" id="KW-0408">Iron</keyword>
<protein>
    <recommendedName>
        <fullName evidence="6">Isopenicillin N synthase-like Fe(2+) 2OG dioxygenase domain-containing protein</fullName>
    </recommendedName>
</protein>
<evidence type="ECO:0000256" key="1">
    <source>
        <dbReference type="ARBA" id="ARBA00008056"/>
    </source>
</evidence>